<evidence type="ECO:0000256" key="2">
    <source>
        <dbReference type="ARBA" id="ARBA00023235"/>
    </source>
</evidence>
<feature type="region of interest" description="Disordered" evidence="3">
    <location>
        <begin position="348"/>
        <end position="373"/>
    </location>
</feature>
<dbReference type="Pfam" id="PF04303">
    <property type="entry name" value="PrpF"/>
    <property type="match status" value="1"/>
</dbReference>
<evidence type="ECO:0000313" key="4">
    <source>
        <dbReference type="EMBL" id="MFC4359415.1"/>
    </source>
</evidence>
<dbReference type="EMBL" id="JBHSDS010000008">
    <property type="protein sequence ID" value="MFC4359415.1"/>
    <property type="molecule type" value="Genomic_DNA"/>
</dbReference>
<dbReference type="Gene3D" id="3.10.310.10">
    <property type="entry name" value="Diaminopimelate Epimerase, Chain A, domain 1"/>
    <property type="match status" value="2"/>
</dbReference>
<dbReference type="PANTHER" id="PTHR43709:SF2">
    <property type="entry name" value="DUF453 DOMAIN PROTEIN (AFU_ORTHOLOGUE AFUA_6G00360)"/>
    <property type="match status" value="1"/>
</dbReference>
<dbReference type="InterPro" id="IPR007400">
    <property type="entry name" value="PrpF-like"/>
</dbReference>
<name>A0ABD5PER2_9EURY</name>
<comment type="similarity">
    <text evidence="1">Belongs to the PrpF family.</text>
</comment>
<gene>
    <name evidence="4" type="ORF">ACFO0N_15845</name>
</gene>
<dbReference type="AlphaFoldDB" id="A0ABD5PER2"/>
<dbReference type="Proteomes" id="UP001595921">
    <property type="component" value="Unassembled WGS sequence"/>
</dbReference>
<sequence>MDQQGLDCALVRGGTSKGVFVRRDALPEDPRRRDEALLAVFGSPGARQVDGVGGATPTTSKLVVVGPPERPDADLSYTFGQVGIEKGEIDYDGNCGNMTSGVGAFAVDDGLVEVGESADHVTLRLHNTNTDALLDQRVPLAGGRAATRGDYVVHGVPGTGARVDTSFLDPAGAMTGALFPLGGPTTDVGVGDGSGVVAVDAGGPDDPDDRHPVEVSVVDVTTPVVFVRAPALGVTATEHPGTLDDDAEFMKRLHRLRGRVAADLGFVDDPADALAESPNYPKLAVVAPPTGYETTDGDRVPGDEVDLVARVTSLPTMHPVYAVTSAACTAAAARLPGTVVHEVVEAGSAGRDGDGRGVDGDGVTIGHPRGTMTVGVDVGRAGAPEPTVRSVTVGRTQRRLMDGTAYYRL</sequence>
<dbReference type="GO" id="GO:0016853">
    <property type="term" value="F:isomerase activity"/>
    <property type="evidence" value="ECO:0007669"/>
    <property type="project" value="UniProtKB-KW"/>
</dbReference>
<dbReference type="RefSeq" id="WP_267621783.1">
    <property type="nucleotide sequence ID" value="NZ_JAODIW010000006.1"/>
</dbReference>
<evidence type="ECO:0000313" key="5">
    <source>
        <dbReference type="Proteomes" id="UP001595921"/>
    </source>
</evidence>
<dbReference type="PANTHER" id="PTHR43709">
    <property type="entry name" value="ACONITATE ISOMERASE-RELATED"/>
    <property type="match status" value="1"/>
</dbReference>
<keyword evidence="5" id="KW-1185">Reference proteome</keyword>
<evidence type="ECO:0000256" key="3">
    <source>
        <dbReference type="SAM" id="MobiDB-lite"/>
    </source>
</evidence>
<comment type="caution">
    <text evidence="4">The sequence shown here is derived from an EMBL/GenBank/DDBJ whole genome shotgun (WGS) entry which is preliminary data.</text>
</comment>
<organism evidence="4 5">
    <name type="scientific">Halobium salinum</name>
    <dbReference type="NCBI Taxonomy" id="1364940"/>
    <lineage>
        <taxon>Archaea</taxon>
        <taxon>Methanobacteriati</taxon>
        <taxon>Methanobacteriota</taxon>
        <taxon>Stenosarchaea group</taxon>
        <taxon>Halobacteria</taxon>
        <taxon>Halobacteriales</taxon>
        <taxon>Haloferacaceae</taxon>
        <taxon>Halobium</taxon>
    </lineage>
</organism>
<evidence type="ECO:0000256" key="1">
    <source>
        <dbReference type="ARBA" id="ARBA00007673"/>
    </source>
</evidence>
<reference evidence="4 5" key="1">
    <citation type="journal article" date="2019" name="Int. J. Syst. Evol. Microbiol.">
        <title>The Global Catalogue of Microorganisms (GCM) 10K type strain sequencing project: providing services to taxonomists for standard genome sequencing and annotation.</title>
        <authorList>
            <consortium name="The Broad Institute Genomics Platform"/>
            <consortium name="The Broad Institute Genome Sequencing Center for Infectious Disease"/>
            <person name="Wu L."/>
            <person name="Ma J."/>
        </authorList>
    </citation>
    <scope>NUCLEOTIDE SEQUENCE [LARGE SCALE GENOMIC DNA]</scope>
    <source>
        <strain evidence="4 5">CGMCC 1.12553</strain>
    </source>
</reference>
<accession>A0ABD5PER2</accession>
<keyword evidence="2" id="KW-0413">Isomerase</keyword>
<dbReference type="SUPFAM" id="SSF54506">
    <property type="entry name" value="Diaminopimelate epimerase-like"/>
    <property type="match status" value="2"/>
</dbReference>
<proteinExistence type="inferred from homology"/>
<protein>
    <submittedName>
        <fullName evidence="4">PrpF domain-containing protein</fullName>
    </submittedName>
</protein>